<gene>
    <name evidence="1" type="ORF">EV356DRAFT_153730</name>
</gene>
<dbReference type="Proteomes" id="UP000800092">
    <property type="component" value="Unassembled WGS sequence"/>
</dbReference>
<proteinExistence type="predicted"/>
<dbReference type="EMBL" id="ML991798">
    <property type="protein sequence ID" value="KAF2234502.1"/>
    <property type="molecule type" value="Genomic_DNA"/>
</dbReference>
<dbReference type="OrthoDB" id="9993796at2759"/>
<organism evidence="1 2">
    <name type="scientific">Viridothelium virens</name>
    <name type="common">Speckled blister lichen</name>
    <name type="synonym">Trypethelium virens</name>
    <dbReference type="NCBI Taxonomy" id="1048519"/>
    <lineage>
        <taxon>Eukaryota</taxon>
        <taxon>Fungi</taxon>
        <taxon>Dikarya</taxon>
        <taxon>Ascomycota</taxon>
        <taxon>Pezizomycotina</taxon>
        <taxon>Dothideomycetes</taxon>
        <taxon>Dothideomycetes incertae sedis</taxon>
        <taxon>Trypetheliales</taxon>
        <taxon>Trypetheliaceae</taxon>
        <taxon>Viridothelium</taxon>
    </lineage>
</organism>
<sequence length="80" mass="8604">MKAGLIAATNGVHSTAVEYVLGHGESRASSTGWVAMRWLVPTEELVSDPDTSSLIKESALRPFIGSQGISGLVWYPCRKE</sequence>
<dbReference type="AlphaFoldDB" id="A0A6A6H900"/>
<name>A0A6A6H900_VIRVR</name>
<dbReference type="Gene3D" id="3.30.9.30">
    <property type="match status" value="1"/>
</dbReference>
<evidence type="ECO:0000313" key="1">
    <source>
        <dbReference type="EMBL" id="KAF2234502.1"/>
    </source>
</evidence>
<protein>
    <submittedName>
        <fullName evidence="1">Uncharacterized protein</fullName>
    </submittedName>
</protein>
<evidence type="ECO:0000313" key="2">
    <source>
        <dbReference type="Proteomes" id="UP000800092"/>
    </source>
</evidence>
<keyword evidence="2" id="KW-1185">Reference proteome</keyword>
<accession>A0A6A6H900</accession>
<reference evidence="1" key="1">
    <citation type="journal article" date="2020" name="Stud. Mycol.">
        <title>101 Dothideomycetes genomes: a test case for predicting lifestyles and emergence of pathogens.</title>
        <authorList>
            <person name="Haridas S."/>
            <person name="Albert R."/>
            <person name="Binder M."/>
            <person name="Bloem J."/>
            <person name="Labutti K."/>
            <person name="Salamov A."/>
            <person name="Andreopoulos B."/>
            <person name="Baker S."/>
            <person name="Barry K."/>
            <person name="Bills G."/>
            <person name="Bluhm B."/>
            <person name="Cannon C."/>
            <person name="Castanera R."/>
            <person name="Culley D."/>
            <person name="Daum C."/>
            <person name="Ezra D."/>
            <person name="Gonzalez J."/>
            <person name="Henrissat B."/>
            <person name="Kuo A."/>
            <person name="Liang C."/>
            <person name="Lipzen A."/>
            <person name="Lutzoni F."/>
            <person name="Magnuson J."/>
            <person name="Mondo S."/>
            <person name="Nolan M."/>
            <person name="Ohm R."/>
            <person name="Pangilinan J."/>
            <person name="Park H.-J."/>
            <person name="Ramirez L."/>
            <person name="Alfaro M."/>
            <person name="Sun H."/>
            <person name="Tritt A."/>
            <person name="Yoshinaga Y."/>
            <person name="Zwiers L.-H."/>
            <person name="Turgeon B."/>
            <person name="Goodwin S."/>
            <person name="Spatafora J."/>
            <person name="Crous P."/>
            <person name="Grigoriev I."/>
        </authorList>
    </citation>
    <scope>NUCLEOTIDE SEQUENCE</scope>
    <source>
        <strain evidence="1">Tuck. ex Michener</strain>
    </source>
</reference>